<evidence type="ECO:0000256" key="1">
    <source>
        <dbReference type="SAM" id="Phobius"/>
    </source>
</evidence>
<dbReference type="PANTHER" id="PTHR22674">
    <property type="entry name" value="NTPASE, KAP FAMILY P-LOOP DOMAIN-CONTAINING 1"/>
    <property type="match status" value="1"/>
</dbReference>
<feature type="non-terminal residue" evidence="3">
    <location>
        <position position="1"/>
    </location>
</feature>
<feature type="domain" description="KAP NTPase" evidence="2">
    <location>
        <begin position="22"/>
        <end position="417"/>
    </location>
</feature>
<sequence>LMRGWRQCLPLLVILGVFVASSSFLYQQPGSIEQRLSSLTATVQTFFESSKDESTESVSAKKEDKKTDQNLFIKSSLLISLMALISGIIKGFTAFGINPTRLMSSMSSRSNAKDLSKQLSFRHQFAREFKDVTRALGERTMVIMVDDLDRCRPESVLEVLESINFLVSSGDCYVILGMDPKRVVSCVALGFKDLSVQETQQHPAEIEKQKQNSTEAYAISYLEKLINIEVPVPEPEPEQSEKLLGSEDKEWQEPTLTERFFTFFWGNRQRLFVVGIVLLVTATSWQLGSELGAKRDTVKTVINSPDKTVTTDAQQTSVTNTIKKTPEDNLEKTQDNKAIARFKAGQTADVSAYFSFPPLLLMLLIAAWIFWLRQPKVVVKDSPEFIKALKIWHKLVIAKQATPRSVKRFMNRVRYFAMHHQPAPINASLYKNLLNWFNAEKNNAPVDDQNYMPESILVAMTAMHHTNAKWLDDDNLFKPQATNSVVVVPARNRETEGDRDVSYAEFYESTLEHIENFEQWPPTAEQRNLFRKIAAGIYAP</sequence>
<feature type="transmembrane region" description="Helical" evidence="1">
    <location>
        <begin position="77"/>
        <end position="97"/>
    </location>
</feature>
<keyword evidence="1" id="KW-0812">Transmembrane</keyword>
<dbReference type="InterPro" id="IPR011646">
    <property type="entry name" value="KAP_P-loop"/>
</dbReference>
<feature type="transmembrane region" description="Helical" evidence="1">
    <location>
        <begin position="271"/>
        <end position="288"/>
    </location>
</feature>
<gene>
    <name evidence="3" type="ORF">MNBD_GAMMA11-1157</name>
</gene>
<keyword evidence="1" id="KW-1133">Transmembrane helix</keyword>
<feature type="transmembrane region" description="Helical" evidence="1">
    <location>
        <begin position="352"/>
        <end position="372"/>
    </location>
</feature>
<name>A0A3B0XBJ6_9ZZZZ</name>
<protein>
    <recommendedName>
        <fullName evidence="2">KAP NTPase domain-containing protein</fullName>
    </recommendedName>
</protein>
<dbReference type="AlphaFoldDB" id="A0A3B0XBJ6"/>
<evidence type="ECO:0000313" key="3">
    <source>
        <dbReference type="EMBL" id="VAW65635.1"/>
    </source>
</evidence>
<dbReference type="PANTHER" id="PTHR22674:SF6">
    <property type="entry name" value="NTPASE KAP FAMILY P-LOOP DOMAIN-CONTAINING PROTEIN 1"/>
    <property type="match status" value="1"/>
</dbReference>
<evidence type="ECO:0000259" key="2">
    <source>
        <dbReference type="Pfam" id="PF07693"/>
    </source>
</evidence>
<organism evidence="3">
    <name type="scientific">hydrothermal vent metagenome</name>
    <dbReference type="NCBI Taxonomy" id="652676"/>
    <lineage>
        <taxon>unclassified sequences</taxon>
        <taxon>metagenomes</taxon>
        <taxon>ecological metagenomes</taxon>
    </lineage>
</organism>
<dbReference type="EMBL" id="UOFG01000254">
    <property type="protein sequence ID" value="VAW65635.1"/>
    <property type="molecule type" value="Genomic_DNA"/>
</dbReference>
<proteinExistence type="predicted"/>
<keyword evidence="1" id="KW-0472">Membrane</keyword>
<accession>A0A3B0XBJ6</accession>
<reference evidence="3" key="1">
    <citation type="submission" date="2018-06" db="EMBL/GenBank/DDBJ databases">
        <authorList>
            <person name="Zhirakovskaya E."/>
        </authorList>
    </citation>
    <scope>NUCLEOTIDE SEQUENCE</scope>
</reference>
<dbReference type="Pfam" id="PF07693">
    <property type="entry name" value="KAP_NTPase"/>
    <property type="match status" value="1"/>
</dbReference>
<dbReference type="InterPro" id="IPR052754">
    <property type="entry name" value="NTPase_KAP_P-loop"/>
</dbReference>